<dbReference type="Gene3D" id="3.30.70.1280">
    <property type="entry name" value="SP0830-like domains"/>
    <property type="match status" value="1"/>
</dbReference>
<proteinExistence type="predicted"/>
<dbReference type="PIRSF" id="PIRSF008502">
    <property type="entry name" value="UCP008502"/>
    <property type="match status" value="1"/>
</dbReference>
<evidence type="ECO:0000313" key="1">
    <source>
        <dbReference type="EMBL" id="GAA4751765.1"/>
    </source>
</evidence>
<dbReference type="PANTHER" id="PTHR36439:SF1">
    <property type="entry name" value="DUF1697 DOMAIN-CONTAINING PROTEIN"/>
    <property type="match status" value="1"/>
</dbReference>
<organism evidence="1 2">
    <name type="scientific">Amnibacterium soli</name>
    <dbReference type="NCBI Taxonomy" id="1282736"/>
    <lineage>
        <taxon>Bacteria</taxon>
        <taxon>Bacillati</taxon>
        <taxon>Actinomycetota</taxon>
        <taxon>Actinomycetes</taxon>
        <taxon>Micrococcales</taxon>
        <taxon>Microbacteriaceae</taxon>
        <taxon>Amnibacterium</taxon>
    </lineage>
</organism>
<comment type="caution">
    <text evidence="1">The sequence shown here is derived from an EMBL/GenBank/DDBJ whole genome shotgun (WGS) entry which is preliminary data.</text>
</comment>
<reference evidence="2" key="1">
    <citation type="journal article" date="2019" name="Int. J. Syst. Evol. Microbiol.">
        <title>The Global Catalogue of Microorganisms (GCM) 10K type strain sequencing project: providing services to taxonomists for standard genome sequencing and annotation.</title>
        <authorList>
            <consortium name="The Broad Institute Genomics Platform"/>
            <consortium name="The Broad Institute Genome Sequencing Center for Infectious Disease"/>
            <person name="Wu L."/>
            <person name="Ma J."/>
        </authorList>
    </citation>
    <scope>NUCLEOTIDE SEQUENCE [LARGE SCALE GENOMIC DNA]</scope>
    <source>
        <strain evidence="2">JCM 19015</strain>
    </source>
</reference>
<dbReference type="Gene3D" id="3.30.70.1260">
    <property type="entry name" value="bacterial protein sp0830 like"/>
    <property type="match status" value="1"/>
</dbReference>
<dbReference type="Pfam" id="PF08002">
    <property type="entry name" value="DUF1697"/>
    <property type="match status" value="1"/>
</dbReference>
<sequence>MRAVALLRGVNVGGVRFAMADLRTALEQAGFFEVRTVLASGNVVLTASEDDPVAIASRVHAVIQERFGFDVAVLVVSLPVVREAVDEYPFPRADDRHAYVVFAEDRAALAELVDGVGELDPEEEQVRHGEDVLYWDAPKGRTLDTRFGKRFGKQQRSGAVTTRNINTLEKILAGG</sequence>
<dbReference type="EMBL" id="BAABLP010000005">
    <property type="protein sequence ID" value="GAA4751765.1"/>
    <property type="molecule type" value="Genomic_DNA"/>
</dbReference>
<protein>
    <submittedName>
        <fullName evidence="1">DUF1697 domain-containing protein</fullName>
    </submittedName>
</protein>
<dbReference type="InterPro" id="IPR012545">
    <property type="entry name" value="DUF1697"/>
</dbReference>
<gene>
    <name evidence="1" type="ORF">GCM10025783_25490</name>
</gene>
<dbReference type="RefSeq" id="WP_345481637.1">
    <property type="nucleotide sequence ID" value="NZ_BAABLP010000005.1"/>
</dbReference>
<accession>A0ABP8ZBD8</accession>
<dbReference type="SUPFAM" id="SSF160379">
    <property type="entry name" value="SP0830-like"/>
    <property type="match status" value="1"/>
</dbReference>
<dbReference type="Proteomes" id="UP001500121">
    <property type="component" value="Unassembled WGS sequence"/>
</dbReference>
<keyword evidence="2" id="KW-1185">Reference proteome</keyword>
<evidence type="ECO:0000313" key="2">
    <source>
        <dbReference type="Proteomes" id="UP001500121"/>
    </source>
</evidence>
<dbReference type="PANTHER" id="PTHR36439">
    <property type="entry name" value="BLL4334 PROTEIN"/>
    <property type="match status" value="1"/>
</dbReference>
<name>A0ABP8ZBD8_9MICO</name>